<proteinExistence type="predicted"/>
<gene>
    <name evidence="2" type="ORF">Aam_122_002</name>
</gene>
<dbReference type="Proteomes" id="UP000032668">
    <property type="component" value="Unassembled WGS sequence"/>
</dbReference>
<dbReference type="InterPro" id="IPR014914">
    <property type="entry name" value="RES_dom"/>
</dbReference>
<evidence type="ECO:0000313" key="2">
    <source>
        <dbReference type="EMBL" id="GAN81834.1"/>
    </source>
</evidence>
<dbReference type="EMBL" id="BANC01000120">
    <property type="protein sequence ID" value="GAN81834.1"/>
    <property type="molecule type" value="Genomic_DNA"/>
</dbReference>
<comment type="caution">
    <text evidence="2">The sequence shown here is derived from an EMBL/GenBank/DDBJ whole genome shotgun (WGS) entry which is preliminary data.</text>
</comment>
<keyword evidence="3" id="KW-1185">Reference proteome</keyword>
<evidence type="ECO:0000259" key="1">
    <source>
        <dbReference type="SMART" id="SM00953"/>
    </source>
</evidence>
<protein>
    <recommendedName>
        <fullName evidence="1">RES domain-containing protein</fullName>
    </recommendedName>
</protein>
<feature type="domain" description="RES" evidence="1">
    <location>
        <begin position="81"/>
        <end position="210"/>
    </location>
</feature>
<organism evidence="2 3">
    <name type="scientific">Acidocella aminolytica 101 = DSM 11237</name>
    <dbReference type="NCBI Taxonomy" id="1120923"/>
    <lineage>
        <taxon>Bacteria</taxon>
        <taxon>Pseudomonadati</taxon>
        <taxon>Pseudomonadota</taxon>
        <taxon>Alphaproteobacteria</taxon>
        <taxon>Acetobacterales</taxon>
        <taxon>Acidocellaceae</taxon>
        <taxon>Acidocella</taxon>
    </lineage>
</organism>
<reference evidence="2 3" key="1">
    <citation type="submission" date="2012-11" db="EMBL/GenBank/DDBJ databases">
        <title>Whole genome sequence of Acidocella aminolytica 101 = DSM 11237.</title>
        <authorList>
            <person name="Azuma Y."/>
            <person name="Higashiura N."/>
            <person name="Hirakawa H."/>
            <person name="Matsushita K."/>
        </authorList>
    </citation>
    <scope>NUCLEOTIDE SEQUENCE [LARGE SCALE GENOMIC DNA]</scope>
    <source>
        <strain evidence="3">101 / DSM 11237</strain>
    </source>
</reference>
<accession>A0A0D6PM09</accession>
<dbReference type="AlphaFoldDB" id="A0A0D6PM09"/>
<dbReference type="Pfam" id="PF08808">
    <property type="entry name" value="RES"/>
    <property type="match status" value="1"/>
</dbReference>
<dbReference type="OrthoDB" id="9795903at2"/>
<dbReference type="RefSeq" id="WP_048880223.1">
    <property type="nucleotide sequence ID" value="NZ_BANC01000120.1"/>
</dbReference>
<dbReference type="SMART" id="SM00953">
    <property type="entry name" value="RES"/>
    <property type="match status" value="1"/>
</dbReference>
<sequence length="239" mass="26271">MIDPSIVPISPVHWVGARRIIRSLYPPVDLFEDIADPEDWPLLIAAEQKTNPRLMETIGALDLVPVTRRVSGPGASYLMAPFTHVSPERPSRFSAGAYGVLYAARTYETALLETIHHHARFMAQTGQPPGWTSQFRELVLDIQASLHDLRGGIDAFASALDPDDYTMAQQLAVALRGGGSQGLVYPSRRDPNGVCVGLFYPDLASPPVQGRHLDYHWDGARVDLVRDAGTGDVFRVKEC</sequence>
<evidence type="ECO:0000313" key="3">
    <source>
        <dbReference type="Proteomes" id="UP000032668"/>
    </source>
</evidence>
<name>A0A0D6PM09_9PROT</name>
<dbReference type="STRING" id="1120923.SAMN02746095_02545"/>